<proteinExistence type="inferred from homology"/>
<dbReference type="EMBL" id="JAMTCO010000001">
    <property type="protein sequence ID" value="MCP2267718.1"/>
    <property type="molecule type" value="Genomic_DNA"/>
</dbReference>
<dbReference type="InterPro" id="IPR008949">
    <property type="entry name" value="Isoprenoid_synthase_dom_sf"/>
</dbReference>
<dbReference type="PANTHER" id="PTHR12001">
    <property type="entry name" value="GERANYLGERANYL PYROPHOSPHATE SYNTHASE"/>
    <property type="match status" value="1"/>
</dbReference>
<dbReference type="PANTHER" id="PTHR12001:SF85">
    <property type="entry name" value="SHORT CHAIN ISOPRENYL DIPHOSPHATE SYNTHASE"/>
    <property type="match status" value="1"/>
</dbReference>
<evidence type="ECO:0000256" key="1">
    <source>
        <dbReference type="ARBA" id="ARBA00001946"/>
    </source>
</evidence>
<evidence type="ECO:0000256" key="2">
    <source>
        <dbReference type="ARBA" id="ARBA00006706"/>
    </source>
</evidence>
<protein>
    <submittedName>
        <fullName evidence="7">Geranylgeranyl pyrophosphate synthase</fullName>
    </submittedName>
</protein>
<gene>
    <name evidence="7" type="ORF">LV75_000200</name>
</gene>
<keyword evidence="4" id="KW-0479">Metal-binding</keyword>
<comment type="caution">
    <text evidence="7">The sequence shown here is derived from an EMBL/GenBank/DDBJ whole genome shotgun (WGS) entry which is preliminary data.</text>
</comment>
<dbReference type="SUPFAM" id="SSF48576">
    <property type="entry name" value="Terpenoid synthases"/>
    <property type="match status" value="1"/>
</dbReference>
<name>A0ABT1I513_9PSEU</name>
<evidence type="ECO:0000256" key="6">
    <source>
        <dbReference type="RuleBase" id="RU004466"/>
    </source>
</evidence>
<evidence type="ECO:0000313" key="8">
    <source>
        <dbReference type="Proteomes" id="UP001205185"/>
    </source>
</evidence>
<dbReference type="Gene3D" id="1.10.600.10">
    <property type="entry name" value="Farnesyl Diphosphate Synthase"/>
    <property type="match status" value="1"/>
</dbReference>
<comment type="similarity">
    <text evidence="2 6">Belongs to the FPP/GGPP synthase family.</text>
</comment>
<dbReference type="InterPro" id="IPR000092">
    <property type="entry name" value="Polyprenyl_synt"/>
</dbReference>
<dbReference type="RefSeq" id="WP_253884636.1">
    <property type="nucleotide sequence ID" value="NZ_BAAAVB010000002.1"/>
</dbReference>
<accession>A0ABT1I513</accession>
<keyword evidence="3 6" id="KW-0808">Transferase</keyword>
<keyword evidence="5" id="KW-0460">Magnesium</keyword>
<dbReference type="Proteomes" id="UP001205185">
    <property type="component" value="Unassembled WGS sequence"/>
</dbReference>
<sequence>MTTDADLAERLWEGIAARWAGDDPISAAARYAMLPPGKLLRPLLLLRSTLALGGAVEDAVPAAVGMECAHVGGLIHEDLIDQSDARRGRASVHGRFGAGTAVATGNALLFTWFEALADSGVPADTLVEVMRVQADAGRLACRGVALELAMALETDLPVSTYLEMVHYKTAAMTAAACRVGALLAGAGPQRTAALAGFGEALGMATQIRADLAPHRPHGDQVGAPSSRRPTLPLLLTQHRGQVLIDAVHQATDLAEHYVDRAHAHLAQIPDSPHRRALEAWTHADPLPGPRSSQDH</sequence>
<dbReference type="Pfam" id="PF00348">
    <property type="entry name" value="polyprenyl_synt"/>
    <property type="match status" value="1"/>
</dbReference>
<organism evidence="7 8">
    <name type="scientific">Actinokineospora diospyrosa</name>
    <dbReference type="NCBI Taxonomy" id="103728"/>
    <lineage>
        <taxon>Bacteria</taxon>
        <taxon>Bacillati</taxon>
        <taxon>Actinomycetota</taxon>
        <taxon>Actinomycetes</taxon>
        <taxon>Pseudonocardiales</taxon>
        <taxon>Pseudonocardiaceae</taxon>
        <taxon>Actinokineospora</taxon>
    </lineage>
</organism>
<reference evidence="7 8" key="1">
    <citation type="submission" date="2022-06" db="EMBL/GenBank/DDBJ databases">
        <title>Genomic Encyclopedia of Archaeal and Bacterial Type Strains, Phase II (KMG-II): from individual species to whole genera.</title>
        <authorList>
            <person name="Goeker M."/>
        </authorList>
    </citation>
    <scope>NUCLEOTIDE SEQUENCE [LARGE SCALE GENOMIC DNA]</scope>
    <source>
        <strain evidence="7 8">DSM 44255</strain>
    </source>
</reference>
<comment type="cofactor">
    <cofactor evidence="1">
        <name>Mg(2+)</name>
        <dbReference type="ChEBI" id="CHEBI:18420"/>
    </cofactor>
</comment>
<evidence type="ECO:0000256" key="5">
    <source>
        <dbReference type="ARBA" id="ARBA00022842"/>
    </source>
</evidence>
<evidence type="ECO:0000313" key="7">
    <source>
        <dbReference type="EMBL" id="MCP2267718.1"/>
    </source>
</evidence>
<keyword evidence="8" id="KW-1185">Reference proteome</keyword>
<evidence type="ECO:0000256" key="3">
    <source>
        <dbReference type="ARBA" id="ARBA00022679"/>
    </source>
</evidence>
<evidence type="ECO:0000256" key="4">
    <source>
        <dbReference type="ARBA" id="ARBA00022723"/>
    </source>
</evidence>